<organism evidence="2 3">
    <name type="scientific">Lysobacter brunescens</name>
    <dbReference type="NCBI Taxonomy" id="262323"/>
    <lineage>
        <taxon>Bacteria</taxon>
        <taxon>Pseudomonadati</taxon>
        <taxon>Pseudomonadota</taxon>
        <taxon>Gammaproteobacteria</taxon>
        <taxon>Lysobacterales</taxon>
        <taxon>Lysobacteraceae</taxon>
        <taxon>Lysobacter</taxon>
    </lineage>
</organism>
<dbReference type="RefSeq" id="WP_386825003.1">
    <property type="nucleotide sequence ID" value="NZ_JBHTIF010000003.1"/>
</dbReference>
<proteinExistence type="predicted"/>
<feature type="chain" id="PRO_5046636155" evidence="1">
    <location>
        <begin position="25"/>
        <end position="67"/>
    </location>
</feature>
<protein>
    <submittedName>
        <fullName evidence="2">Uncharacterized protein</fullName>
    </submittedName>
</protein>
<keyword evidence="3" id="KW-1185">Reference proteome</keyword>
<reference evidence="3" key="1">
    <citation type="journal article" date="2019" name="Int. J. Syst. Evol. Microbiol.">
        <title>The Global Catalogue of Microorganisms (GCM) 10K type strain sequencing project: providing services to taxonomists for standard genome sequencing and annotation.</title>
        <authorList>
            <consortium name="The Broad Institute Genomics Platform"/>
            <consortium name="The Broad Institute Genome Sequencing Center for Infectious Disease"/>
            <person name="Wu L."/>
            <person name="Ma J."/>
        </authorList>
    </citation>
    <scope>NUCLEOTIDE SEQUENCE [LARGE SCALE GENOMIC DNA]</scope>
    <source>
        <strain evidence="3">CCUG 55585</strain>
    </source>
</reference>
<comment type="caution">
    <text evidence="2">The sequence shown here is derived from an EMBL/GenBank/DDBJ whole genome shotgun (WGS) entry which is preliminary data.</text>
</comment>
<evidence type="ECO:0000313" key="2">
    <source>
        <dbReference type="EMBL" id="MFD0726811.1"/>
    </source>
</evidence>
<gene>
    <name evidence="2" type="ORF">ACFQ0E_14530</name>
</gene>
<evidence type="ECO:0000313" key="3">
    <source>
        <dbReference type="Proteomes" id="UP001597110"/>
    </source>
</evidence>
<keyword evidence="1" id="KW-0732">Signal</keyword>
<name>A0ABW2YFK7_9GAMM</name>
<accession>A0ABW2YFK7</accession>
<dbReference type="Proteomes" id="UP001597110">
    <property type="component" value="Unassembled WGS sequence"/>
</dbReference>
<dbReference type="EMBL" id="JBHTIF010000003">
    <property type="protein sequence ID" value="MFD0726811.1"/>
    <property type="molecule type" value="Genomic_DNA"/>
</dbReference>
<sequence length="67" mass="7852">MKHLRVMLATLATTMLLTSSVTQAQPFYSCGNCYWEYLQCVRAGDLDESECYVRYEECLRWNLCMDP</sequence>
<feature type="signal peptide" evidence="1">
    <location>
        <begin position="1"/>
        <end position="24"/>
    </location>
</feature>
<evidence type="ECO:0000256" key="1">
    <source>
        <dbReference type="SAM" id="SignalP"/>
    </source>
</evidence>